<evidence type="ECO:0000313" key="2">
    <source>
        <dbReference type="EMBL" id="ACS33453.1"/>
    </source>
</evidence>
<sequence>MRVLVYRRYSKRYVIFIIVLFVLITAVMLKVALIAPSQVAPSFHALAAVVTAVSIAIVLFAFRNYRAEDNALGALPDQVMGWKIVFPAQIEYEVGVYRSRGEWRRGGRGNYVWSHSFDVRSRGMGSEVELPEGPFLITVKRNGDGFIEFPALRIVSGPGEGLLMLVATREGEVTGSGRIVATWENDEAELVFEGRGKTIEGSVYGNLLKARKAKVEIFHSALESNVFRIGEGINFSFSKRLLPEDDVLIIAHRTISPRELLRLLVREDPFGEDGFECIAGHGRYGIRLALDVPLRLDIGEEGKFEVVLRKSETK</sequence>
<dbReference type="Proteomes" id="UP000001488">
    <property type="component" value="Chromosome"/>
</dbReference>
<keyword evidence="1" id="KW-0812">Transmembrane</keyword>
<dbReference type="HOGENOM" id="CLU_074026_0_0_2"/>
<evidence type="ECO:0000256" key="1">
    <source>
        <dbReference type="SAM" id="Phobius"/>
    </source>
</evidence>
<dbReference type="STRING" id="593117.TGAM_0951"/>
<dbReference type="KEGG" id="tga:TGAM_0951"/>
<name>C5A5E1_THEGJ</name>
<dbReference type="GeneID" id="7986908"/>
<dbReference type="AlphaFoldDB" id="C5A5E1"/>
<accession>C5A5E1</accession>
<gene>
    <name evidence="2" type="ordered locus">TGAM_0951</name>
</gene>
<dbReference type="PATRIC" id="fig|593117.10.peg.946"/>
<dbReference type="EMBL" id="CP001398">
    <property type="protein sequence ID" value="ACS33453.1"/>
    <property type="molecule type" value="Genomic_DNA"/>
</dbReference>
<dbReference type="OrthoDB" id="100203at2157"/>
<dbReference type="PaxDb" id="593117-TGAM_0951"/>
<keyword evidence="3" id="KW-1185">Reference proteome</keyword>
<proteinExistence type="predicted"/>
<organism evidence="2 3">
    <name type="scientific">Thermococcus gammatolerans (strain DSM 15229 / JCM 11827 / EJ3)</name>
    <dbReference type="NCBI Taxonomy" id="593117"/>
    <lineage>
        <taxon>Archaea</taxon>
        <taxon>Methanobacteriati</taxon>
        <taxon>Methanobacteriota</taxon>
        <taxon>Thermococci</taxon>
        <taxon>Thermococcales</taxon>
        <taxon>Thermococcaceae</taxon>
        <taxon>Thermococcus</taxon>
    </lineage>
</organism>
<feature type="transmembrane region" description="Helical" evidence="1">
    <location>
        <begin position="12"/>
        <end position="35"/>
    </location>
</feature>
<dbReference type="eggNOG" id="arCOG06986">
    <property type="taxonomic scope" value="Archaea"/>
</dbReference>
<reference evidence="2 3" key="1">
    <citation type="journal article" date="2007" name="Genome Biol.">
        <title>Genome analysis and genome-wide proteomics of Thermococcus gammatolerans, the most radioresistant organism known amongst the Archaea.</title>
        <authorList>
            <person name="Zivanovic Y."/>
            <person name="Armengaud J."/>
            <person name="Lagorce A."/>
            <person name="Leplat C."/>
            <person name="Guerin P."/>
            <person name="Dutertre M."/>
            <person name="Anthouard V."/>
            <person name="Forterre P."/>
            <person name="Wincker P."/>
            <person name="Confalonieri F."/>
        </authorList>
    </citation>
    <scope>NUCLEOTIDE SEQUENCE [LARGE SCALE GENOMIC DNA]</scope>
    <source>
        <strain evidence="3">DSM 15229 / JCM 11827 / EJ3</strain>
    </source>
</reference>
<keyword evidence="1" id="KW-1133">Transmembrane helix</keyword>
<dbReference type="RefSeq" id="WP_015858567.1">
    <property type="nucleotide sequence ID" value="NC_012804.1"/>
</dbReference>
<evidence type="ECO:0000313" key="3">
    <source>
        <dbReference type="Proteomes" id="UP000001488"/>
    </source>
</evidence>
<keyword evidence="1" id="KW-0472">Membrane</keyword>
<feature type="transmembrane region" description="Helical" evidence="1">
    <location>
        <begin position="41"/>
        <end position="62"/>
    </location>
</feature>
<protein>
    <submittedName>
        <fullName evidence="2">Uncharacterized protein</fullName>
    </submittedName>
</protein>